<organism evidence="2 3">
    <name type="scientific">Lymnaea stagnalis</name>
    <name type="common">Great pond snail</name>
    <name type="synonym">Helix stagnalis</name>
    <dbReference type="NCBI Taxonomy" id="6523"/>
    <lineage>
        <taxon>Eukaryota</taxon>
        <taxon>Metazoa</taxon>
        <taxon>Spiralia</taxon>
        <taxon>Lophotrochozoa</taxon>
        <taxon>Mollusca</taxon>
        <taxon>Gastropoda</taxon>
        <taxon>Heterobranchia</taxon>
        <taxon>Euthyneura</taxon>
        <taxon>Panpulmonata</taxon>
        <taxon>Hygrophila</taxon>
        <taxon>Lymnaeoidea</taxon>
        <taxon>Lymnaeidae</taxon>
        <taxon>Lymnaea</taxon>
    </lineage>
</organism>
<feature type="repeat" description="LDL-receptor class B" evidence="1">
    <location>
        <begin position="63"/>
        <end position="106"/>
    </location>
</feature>
<reference evidence="2 3" key="1">
    <citation type="submission" date="2024-04" db="EMBL/GenBank/DDBJ databases">
        <authorList>
            <consortium name="Genoscope - CEA"/>
            <person name="William W."/>
        </authorList>
    </citation>
    <scope>NUCLEOTIDE SEQUENCE [LARGE SCALE GENOMIC DNA]</scope>
</reference>
<dbReference type="InterPro" id="IPR050778">
    <property type="entry name" value="Cueball_EGF_LRP_Nidogen"/>
</dbReference>
<dbReference type="SMART" id="SM00135">
    <property type="entry name" value="LY"/>
    <property type="match status" value="2"/>
</dbReference>
<dbReference type="AlphaFoldDB" id="A0AAV2IJI2"/>
<dbReference type="PANTHER" id="PTHR46513:SF13">
    <property type="entry name" value="EGF-LIKE DOMAIN-CONTAINING PROTEIN"/>
    <property type="match status" value="1"/>
</dbReference>
<accession>A0AAV2IJI2</accession>
<keyword evidence="3" id="KW-1185">Reference proteome</keyword>
<dbReference type="PANTHER" id="PTHR46513">
    <property type="entry name" value="VITELLOGENIN RECEPTOR-LIKE PROTEIN-RELATED-RELATED"/>
    <property type="match status" value="1"/>
</dbReference>
<proteinExistence type="predicted"/>
<dbReference type="SUPFAM" id="SSF63825">
    <property type="entry name" value="YWTD domain"/>
    <property type="match status" value="1"/>
</dbReference>
<name>A0AAV2IJI2_LYMST</name>
<dbReference type="GO" id="GO:0005886">
    <property type="term" value="C:plasma membrane"/>
    <property type="evidence" value="ECO:0007669"/>
    <property type="project" value="TreeGrafter"/>
</dbReference>
<gene>
    <name evidence="2" type="ORF">GSLYS_00019838001</name>
</gene>
<evidence type="ECO:0000256" key="1">
    <source>
        <dbReference type="PROSITE-ProRule" id="PRU00461"/>
    </source>
</evidence>
<dbReference type="PROSITE" id="PS51120">
    <property type="entry name" value="LDLRB"/>
    <property type="match status" value="1"/>
</dbReference>
<dbReference type="InterPro" id="IPR011042">
    <property type="entry name" value="6-blade_b-propeller_TolB-like"/>
</dbReference>
<dbReference type="GO" id="GO:0017147">
    <property type="term" value="F:Wnt-protein binding"/>
    <property type="evidence" value="ECO:0007669"/>
    <property type="project" value="TreeGrafter"/>
</dbReference>
<evidence type="ECO:0000313" key="2">
    <source>
        <dbReference type="EMBL" id="CAL1546461.1"/>
    </source>
</evidence>
<dbReference type="GO" id="GO:0060070">
    <property type="term" value="P:canonical Wnt signaling pathway"/>
    <property type="evidence" value="ECO:0007669"/>
    <property type="project" value="TreeGrafter"/>
</dbReference>
<dbReference type="Pfam" id="PF00058">
    <property type="entry name" value="Ldl_recept_b"/>
    <property type="match status" value="1"/>
</dbReference>
<feature type="non-terminal residue" evidence="2">
    <location>
        <position position="1"/>
    </location>
</feature>
<dbReference type="GO" id="GO:0042813">
    <property type="term" value="F:Wnt receptor activity"/>
    <property type="evidence" value="ECO:0007669"/>
    <property type="project" value="TreeGrafter"/>
</dbReference>
<dbReference type="EMBL" id="CAXITT010000812">
    <property type="protein sequence ID" value="CAL1546461.1"/>
    <property type="molecule type" value="Genomic_DNA"/>
</dbReference>
<comment type="caution">
    <text evidence="2">The sequence shown here is derived from an EMBL/GenBank/DDBJ whole genome shotgun (WGS) entry which is preliminary data.</text>
</comment>
<evidence type="ECO:0008006" key="4">
    <source>
        <dbReference type="Google" id="ProtNLM"/>
    </source>
</evidence>
<evidence type="ECO:0000313" key="3">
    <source>
        <dbReference type="Proteomes" id="UP001497497"/>
    </source>
</evidence>
<dbReference type="Proteomes" id="UP001497497">
    <property type="component" value="Unassembled WGS sequence"/>
</dbReference>
<dbReference type="Gene3D" id="2.120.10.30">
    <property type="entry name" value="TolB, C-terminal domain"/>
    <property type="match status" value="2"/>
</dbReference>
<dbReference type="InterPro" id="IPR000033">
    <property type="entry name" value="LDLR_classB_rpt"/>
</dbReference>
<sequence>GLAIDWVSRHLYFTNMGQSSPGLDGAVYVWHRLEKISLDKKERRTVVSAVERPRGVAIDLENGLLFYGDWGKKPQIIQAQLDGSDRKVILDHELTHPNGLSFYEGRLYVADSNINNKSYAPHLMVYDVSTQEWTPLKLSNNFSIPMGLAVQGDTLYYSDWVSNESLKGYIKSFNLRFGVDNNVILNGMRPTGLHYSPLAKRKHDFLDAVCEKSPCSHSCVRTPLNKTNPFKCLCPDESTKVLSSNDASCARPTNFLLVADLNTLKLVSLDDNTESGARTFLYDSIDSNFVALIYDEVTDTIYWSDITK</sequence>
<protein>
    <recommendedName>
        <fullName evidence="4">Vitellogenin receptor</fullName>
    </recommendedName>
</protein>